<gene>
    <name evidence="1" type="ORF">SS1G_11153</name>
</gene>
<dbReference type="Proteomes" id="UP000001312">
    <property type="component" value="Unassembled WGS sequence"/>
</dbReference>
<dbReference type="RefSeq" id="XP_001587911.1">
    <property type="nucleotide sequence ID" value="XM_001587861.1"/>
</dbReference>
<reference evidence="2" key="1">
    <citation type="journal article" date="2011" name="PLoS Genet.">
        <title>Genomic analysis of the necrotrophic fungal pathogens Sclerotinia sclerotiorum and Botrytis cinerea.</title>
        <authorList>
            <person name="Amselem J."/>
            <person name="Cuomo C.A."/>
            <person name="van Kan J.A."/>
            <person name="Viaud M."/>
            <person name="Benito E.P."/>
            <person name="Couloux A."/>
            <person name="Coutinho P.M."/>
            <person name="de Vries R.P."/>
            <person name="Dyer P.S."/>
            <person name="Fillinger S."/>
            <person name="Fournier E."/>
            <person name="Gout L."/>
            <person name="Hahn M."/>
            <person name="Kohn L."/>
            <person name="Lapalu N."/>
            <person name="Plummer K.M."/>
            <person name="Pradier J.M."/>
            <person name="Quevillon E."/>
            <person name="Sharon A."/>
            <person name="Simon A."/>
            <person name="ten Have A."/>
            <person name="Tudzynski B."/>
            <person name="Tudzynski P."/>
            <person name="Wincker P."/>
            <person name="Andrew M."/>
            <person name="Anthouard V."/>
            <person name="Beever R.E."/>
            <person name="Beffa R."/>
            <person name="Benoit I."/>
            <person name="Bouzid O."/>
            <person name="Brault B."/>
            <person name="Chen Z."/>
            <person name="Choquer M."/>
            <person name="Collemare J."/>
            <person name="Cotton P."/>
            <person name="Danchin E.G."/>
            <person name="Da Silva C."/>
            <person name="Gautier A."/>
            <person name="Giraud C."/>
            <person name="Giraud T."/>
            <person name="Gonzalez C."/>
            <person name="Grossetete S."/>
            <person name="Guldener U."/>
            <person name="Henrissat B."/>
            <person name="Howlett B.J."/>
            <person name="Kodira C."/>
            <person name="Kretschmer M."/>
            <person name="Lappartient A."/>
            <person name="Leroch M."/>
            <person name="Levis C."/>
            <person name="Mauceli E."/>
            <person name="Neuveglise C."/>
            <person name="Oeser B."/>
            <person name="Pearson M."/>
            <person name="Poulain J."/>
            <person name="Poussereau N."/>
            <person name="Quesneville H."/>
            <person name="Rascle C."/>
            <person name="Schumacher J."/>
            <person name="Segurens B."/>
            <person name="Sexton A."/>
            <person name="Silva E."/>
            <person name="Sirven C."/>
            <person name="Soanes D.M."/>
            <person name="Talbot N.J."/>
            <person name="Templeton M."/>
            <person name="Yandava C."/>
            <person name="Yarden O."/>
            <person name="Zeng Q."/>
            <person name="Rollins J.A."/>
            <person name="Lebrun M.H."/>
            <person name="Dickman M."/>
        </authorList>
    </citation>
    <scope>NUCLEOTIDE SEQUENCE [LARGE SCALE GENOMIC DNA]</scope>
    <source>
        <strain evidence="2">ATCC 18683 / 1980 / Ss-1</strain>
    </source>
</reference>
<evidence type="ECO:0000313" key="1">
    <source>
        <dbReference type="EMBL" id="EDN95276.1"/>
    </source>
</evidence>
<dbReference type="GeneID" id="5484054"/>
<sequence length="43" mass="4815">MVGSERGVKAAGRESQCYTRDIGTRNFCITPGRENVEREDGLR</sequence>
<name>A7F0N4_SCLS1</name>
<keyword evidence="2" id="KW-1185">Reference proteome</keyword>
<proteinExistence type="predicted"/>
<dbReference type="EMBL" id="CH476637">
    <property type="protein sequence ID" value="EDN95276.1"/>
    <property type="molecule type" value="Genomic_DNA"/>
</dbReference>
<evidence type="ECO:0000313" key="2">
    <source>
        <dbReference type="Proteomes" id="UP000001312"/>
    </source>
</evidence>
<accession>A7F0N4</accession>
<dbReference type="HOGENOM" id="CLU_3242433_0_0_1"/>
<dbReference type="InParanoid" id="A7F0N4"/>
<dbReference type="KEGG" id="ssl:SS1G_11153"/>
<protein>
    <submittedName>
        <fullName evidence="1">Uncharacterized protein</fullName>
    </submittedName>
</protein>
<organism evidence="1 2">
    <name type="scientific">Sclerotinia sclerotiorum (strain ATCC 18683 / 1980 / Ss-1)</name>
    <name type="common">White mold</name>
    <name type="synonym">Whetzelinia sclerotiorum</name>
    <dbReference type="NCBI Taxonomy" id="665079"/>
    <lineage>
        <taxon>Eukaryota</taxon>
        <taxon>Fungi</taxon>
        <taxon>Dikarya</taxon>
        <taxon>Ascomycota</taxon>
        <taxon>Pezizomycotina</taxon>
        <taxon>Leotiomycetes</taxon>
        <taxon>Helotiales</taxon>
        <taxon>Sclerotiniaceae</taxon>
        <taxon>Sclerotinia</taxon>
    </lineage>
</organism>
<dbReference type="AlphaFoldDB" id="A7F0N4"/>